<dbReference type="PANTHER" id="PTHR48069:SF3">
    <property type="entry name" value="DIHYDROFOLATE REDUCTASE"/>
    <property type="match status" value="1"/>
</dbReference>
<comment type="pathway">
    <text evidence="1 8">Cofactor biosynthesis; tetrahydrofolate biosynthesis; 5,6,7,8-tetrahydrofolate from 7,8-dihydrofolate: step 1/1.</text>
</comment>
<dbReference type="GO" id="GO:0046452">
    <property type="term" value="P:dihydrofolate metabolic process"/>
    <property type="evidence" value="ECO:0007669"/>
    <property type="project" value="TreeGrafter"/>
</dbReference>
<dbReference type="CDD" id="cd00209">
    <property type="entry name" value="DHFR"/>
    <property type="match status" value="1"/>
</dbReference>
<dbReference type="UniPathway" id="UPA00077">
    <property type="reaction ID" value="UER00158"/>
</dbReference>
<comment type="catalytic activity">
    <reaction evidence="8">
        <text>(6S)-5,6,7,8-tetrahydrofolate + NADP(+) = 7,8-dihydrofolate + NADPH + H(+)</text>
        <dbReference type="Rhea" id="RHEA:15009"/>
        <dbReference type="ChEBI" id="CHEBI:15378"/>
        <dbReference type="ChEBI" id="CHEBI:57451"/>
        <dbReference type="ChEBI" id="CHEBI:57453"/>
        <dbReference type="ChEBI" id="CHEBI:57783"/>
        <dbReference type="ChEBI" id="CHEBI:58349"/>
        <dbReference type="EC" id="1.5.1.3"/>
    </reaction>
</comment>
<dbReference type="GO" id="GO:0046655">
    <property type="term" value="P:folic acid metabolic process"/>
    <property type="evidence" value="ECO:0007669"/>
    <property type="project" value="TreeGrafter"/>
</dbReference>
<evidence type="ECO:0000256" key="9">
    <source>
        <dbReference type="RuleBase" id="RU004474"/>
    </source>
</evidence>
<dbReference type="PANTHER" id="PTHR48069">
    <property type="entry name" value="DIHYDROFOLATE REDUCTASE"/>
    <property type="match status" value="1"/>
</dbReference>
<dbReference type="GO" id="GO:0070401">
    <property type="term" value="F:NADP+ binding"/>
    <property type="evidence" value="ECO:0007669"/>
    <property type="project" value="UniProtKB-ARBA"/>
</dbReference>
<dbReference type="InterPro" id="IPR001796">
    <property type="entry name" value="DHFR_dom"/>
</dbReference>
<dbReference type="STRING" id="1802206.A3D35_00300"/>
<dbReference type="GO" id="GO:0004146">
    <property type="term" value="F:dihydrofolate reductase activity"/>
    <property type="evidence" value="ECO:0007669"/>
    <property type="project" value="UniProtKB-EC"/>
</dbReference>
<dbReference type="EC" id="1.5.1.3" evidence="3 8"/>
<evidence type="ECO:0000256" key="6">
    <source>
        <dbReference type="ARBA" id="ARBA00023002"/>
    </source>
</evidence>
<reference evidence="11 12" key="1">
    <citation type="journal article" date="2016" name="Nat. Commun.">
        <title>Thousands of microbial genomes shed light on interconnected biogeochemical processes in an aquifer system.</title>
        <authorList>
            <person name="Anantharaman K."/>
            <person name="Brown C.T."/>
            <person name="Hug L.A."/>
            <person name="Sharon I."/>
            <person name="Castelle C.J."/>
            <person name="Probst A.J."/>
            <person name="Thomas B.C."/>
            <person name="Singh A."/>
            <person name="Wilkins M.J."/>
            <person name="Karaoz U."/>
            <person name="Brodie E.L."/>
            <person name="Williams K.H."/>
            <person name="Hubbard S.S."/>
            <person name="Banfield J.F."/>
        </authorList>
    </citation>
    <scope>NUCLEOTIDE SEQUENCE [LARGE SCALE GENOMIC DNA]</scope>
</reference>
<name>A0A1G2I4N9_9BACT</name>
<keyword evidence="5 8" id="KW-0521">NADP</keyword>
<dbReference type="PROSITE" id="PS51330">
    <property type="entry name" value="DHFR_2"/>
    <property type="match status" value="1"/>
</dbReference>
<dbReference type="SUPFAM" id="SSF53597">
    <property type="entry name" value="Dihydrofolate reductase-like"/>
    <property type="match status" value="1"/>
</dbReference>
<protein>
    <recommendedName>
        <fullName evidence="3 8">Dihydrofolate reductase</fullName>
        <ecNumber evidence="3 8">1.5.1.3</ecNumber>
    </recommendedName>
</protein>
<dbReference type="PROSITE" id="PS00075">
    <property type="entry name" value="DHFR_1"/>
    <property type="match status" value="1"/>
</dbReference>
<evidence type="ECO:0000256" key="2">
    <source>
        <dbReference type="ARBA" id="ARBA00009539"/>
    </source>
</evidence>
<dbReference type="InterPro" id="IPR024072">
    <property type="entry name" value="DHFR-like_dom_sf"/>
</dbReference>
<comment type="function">
    <text evidence="7 8">Key enzyme in folate metabolism. Catalyzes an essential reaction for de novo glycine and purine synthesis, and for DNA precursor synthesis.</text>
</comment>
<dbReference type="InterPro" id="IPR017925">
    <property type="entry name" value="DHFR_CS"/>
</dbReference>
<evidence type="ECO:0000256" key="4">
    <source>
        <dbReference type="ARBA" id="ARBA00022563"/>
    </source>
</evidence>
<proteinExistence type="inferred from homology"/>
<dbReference type="InterPro" id="IPR012259">
    <property type="entry name" value="DHFR"/>
</dbReference>
<evidence type="ECO:0000313" key="12">
    <source>
        <dbReference type="Proteomes" id="UP000176421"/>
    </source>
</evidence>
<dbReference type="PRINTS" id="PR00070">
    <property type="entry name" value="DHFR"/>
</dbReference>
<dbReference type="GO" id="GO:0005829">
    <property type="term" value="C:cytosol"/>
    <property type="evidence" value="ECO:0007669"/>
    <property type="project" value="TreeGrafter"/>
</dbReference>
<dbReference type="Proteomes" id="UP000176421">
    <property type="component" value="Unassembled WGS sequence"/>
</dbReference>
<sequence>MISIISALAKNRVIGNKNKLPWHLPADFKWFKDKTLNKTIILGLNTFKSIGEKPLPNRRHIILTNDLTLKAPESCSLAYSIEEALSMIKPDEEVMICGGASVYKQFLPLADRMYLTFIHQDFEGDIWFPEFEMSDWNEITREDHQPDEKNLYSYSFVILEKKEP</sequence>
<dbReference type="Pfam" id="PF00186">
    <property type="entry name" value="DHFR_1"/>
    <property type="match status" value="1"/>
</dbReference>
<dbReference type="EMBL" id="MHOS01000005">
    <property type="protein sequence ID" value="OGZ69649.1"/>
    <property type="molecule type" value="Genomic_DNA"/>
</dbReference>
<evidence type="ECO:0000256" key="5">
    <source>
        <dbReference type="ARBA" id="ARBA00022857"/>
    </source>
</evidence>
<evidence type="ECO:0000256" key="8">
    <source>
        <dbReference type="PIRNR" id="PIRNR000194"/>
    </source>
</evidence>
<dbReference type="GO" id="GO:0006730">
    <property type="term" value="P:one-carbon metabolic process"/>
    <property type="evidence" value="ECO:0007669"/>
    <property type="project" value="UniProtKB-KW"/>
</dbReference>
<evidence type="ECO:0000256" key="3">
    <source>
        <dbReference type="ARBA" id="ARBA00012856"/>
    </source>
</evidence>
<evidence type="ECO:0000256" key="1">
    <source>
        <dbReference type="ARBA" id="ARBA00004903"/>
    </source>
</evidence>
<dbReference type="GO" id="GO:0046654">
    <property type="term" value="P:tetrahydrofolate biosynthetic process"/>
    <property type="evidence" value="ECO:0007669"/>
    <property type="project" value="UniProtKB-UniPathway"/>
</dbReference>
<accession>A0A1G2I4N9</accession>
<evidence type="ECO:0000256" key="7">
    <source>
        <dbReference type="ARBA" id="ARBA00025067"/>
    </source>
</evidence>
<dbReference type="AlphaFoldDB" id="A0A1G2I4N9"/>
<evidence type="ECO:0000313" key="11">
    <source>
        <dbReference type="EMBL" id="OGZ69649.1"/>
    </source>
</evidence>
<keyword evidence="6 8" id="KW-0560">Oxidoreductase</keyword>
<gene>
    <name evidence="11" type="ORF">A3D35_00300</name>
</gene>
<evidence type="ECO:0000259" key="10">
    <source>
        <dbReference type="PROSITE" id="PS51330"/>
    </source>
</evidence>
<dbReference type="NCBIfam" id="NF008037">
    <property type="entry name" value="PRK10769.1"/>
    <property type="match status" value="1"/>
</dbReference>
<comment type="caution">
    <text evidence="11">The sequence shown here is derived from an EMBL/GenBank/DDBJ whole genome shotgun (WGS) entry which is preliminary data.</text>
</comment>
<keyword evidence="4 8" id="KW-0554">One-carbon metabolism</keyword>
<feature type="domain" description="DHFR" evidence="10">
    <location>
        <begin position="1"/>
        <end position="161"/>
    </location>
</feature>
<dbReference type="Gene3D" id="3.40.430.10">
    <property type="entry name" value="Dihydrofolate Reductase, subunit A"/>
    <property type="match status" value="1"/>
</dbReference>
<comment type="similarity">
    <text evidence="2 8 9">Belongs to the dihydrofolate reductase family.</text>
</comment>
<organism evidence="11 12">
    <name type="scientific">Candidatus Staskawiczbacteria bacterium RIFCSPHIGHO2_02_FULL_34_9</name>
    <dbReference type="NCBI Taxonomy" id="1802206"/>
    <lineage>
        <taxon>Bacteria</taxon>
        <taxon>Candidatus Staskawicziibacteriota</taxon>
    </lineage>
</organism>
<dbReference type="FunFam" id="3.40.430.10:FF:000001">
    <property type="entry name" value="Dihydrofolate reductase"/>
    <property type="match status" value="1"/>
</dbReference>
<dbReference type="PIRSF" id="PIRSF000194">
    <property type="entry name" value="DHFR"/>
    <property type="match status" value="1"/>
</dbReference>